<feature type="non-terminal residue" evidence="1">
    <location>
        <position position="61"/>
    </location>
</feature>
<dbReference type="AlphaFoldDB" id="A0A2P5DUZ5"/>
<gene>
    <name evidence="1" type="ORF">TorRG33x02_240820</name>
</gene>
<dbReference type="EMBL" id="JXTC01000247">
    <property type="protein sequence ID" value="PON77110.1"/>
    <property type="molecule type" value="Genomic_DNA"/>
</dbReference>
<reference evidence="2" key="1">
    <citation type="submission" date="2016-06" db="EMBL/GenBank/DDBJ databases">
        <title>Parallel loss of symbiosis genes in relatives of nitrogen-fixing non-legume Parasponia.</title>
        <authorList>
            <person name="Van Velzen R."/>
            <person name="Holmer R."/>
            <person name="Bu F."/>
            <person name="Rutten L."/>
            <person name="Van Zeijl A."/>
            <person name="Liu W."/>
            <person name="Santuari L."/>
            <person name="Cao Q."/>
            <person name="Sharma T."/>
            <person name="Shen D."/>
            <person name="Roswanjaya Y."/>
            <person name="Wardhani T."/>
            <person name="Kalhor M.S."/>
            <person name="Jansen J."/>
            <person name="Van den Hoogen J."/>
            <person name="Gungor B."/>
            <person name="Hartog M."/>
            <person name="Hontelez J."/>
            <person name="Verver J."/>
            <person name="Yang W.-C."/>
            <person name="Schijlen E."/>
            <person name="Repin R."/>
            <person name="Schilthuizen M."/>
            <person name="Schranz E."/>
            <person name="Heidstra R."/>
            <person name="Miyata K."/>
            <person name="Fedorova E."/>
            <person name="Kohlen W."/>
            <person name="Bisseling T."/>
            <person name="Smit S."/>
            <person name="Geurts R."/>
        </authorList>
    </citation>
    <scope>NUCLEOTIDE SEQUENCE [LARGE SCALE GENOMIC DNA]</scope>
    <source>
        <strain evidence="2">cv. RG33-2</strain>
    </source>
</reference>
<evidence type="ECO:0000313" key="1">
    <source>
        <dbReference type="EMBL" id="PON77110.1"/>
    </source>
</evidence>
<accession>A0A2P5DUZ5</accession>
<evidence type="ECO:0000313" key="2">
    <source>
        <dbReference type="Proteomes" id="UP000237000"/>
    </source>
</evidence>
<sequence>MGGEYSRRLYVPAPITMDIFPRKKAILCMPSMIGDADLRIVSVRGLELPEPDLGMARWIRD</sequence>
<protein>
    <submittedName>
        <fullName evidence="1">Uncharacterized protein</fullName>
    </submittedName>
</protein>
<dbReference type="Proteomes" id="UP000237000">
    <property type="component" value="Unassembled WGS sequence"/>
</dbReference>
<name>A0A2P5DUZ5_TREOI</name>
<keyword evidence="2" id="KW-1185">Reference proteome</keyword>
<dbReference type="InParanoid" id="A0A2P5DUZ5"/>
<organism evidence="1 2">
    <name type="scientific">Trema orientale</name>
    <name type="common">Charcoal tree</name>
    <name type="synonym">Celtis orientalis</name>
    <dbReference type="NCBI Taxonomy" id="63057"/>
    <lineage>
        <taxon>Eukaryota</taxon>
        <taxon>Viridiplantae</taxon>
        <taxon>Streptophyta</taxon>
        <taxon>Embryophyta</taxon>
        <taxon>Tracheophyta</taxon>
        <taxon>Spermatophyta</taxon>
        <taxon>Magnoliopsida</taxon>
        <taxon>eudicotyledons</taxon>
        <taxon>Gunneridae</taxon>
        <taxon>Pentapetalae</taxon>
        <taxon>rosids</taxon>
        <taxon>fabids</taxon>
        <taxon>Rosales</taxon>
        <taxon>Cannabaceae</taxon>
        <taxon>Trema</taxon>
    </lineage>
</organism>
<proteinExistence type="predicted"/>
<comment type="caution">
    <text evidence="1">The sequence shown here is derived from an EMBL/GenBank/DDBJ whole genome shotgun (WGS) entry which is preliminary data.</text>
</comment>